<protein>
    <submittedName>
        <fullName evidence="2">Uncharacterized protein</fullName>
    </submittedName>
</protein>
<proteinExistence type="predicted"/>
<dbReference type="InterPro" id="IPR027913">
    <property type="entry name" value="DUF4473"/>
</dbReference>
<evidence type="ECO:0000313" key="3">
    <source>
        <dbReference type="Proteomes" id="UP000008068"/>
    </source>
</evidence>
<dbReference type="HOGENOM" id="CLU_161560_1_0_1"/>
<organism evidence="3">
    <name type="scientific">Caenorhabditis brenneri</name>
    <name type="common">Nematode worm</name>
    <dbReference type="NCBI Taxonomy" id="135651"/>
    <lineage>
        <taxon>Eukaryota</taxon>
        <taxon>Metazoa</taxon>
        <taxon>Ecdysozoa</taxon>
        <taxon>Nematoda</taxon>
        <taxon>Chromadorea</taxon>
        <taxon>Rhabditida</taxon>
        <taxon>Rhabditina</taxon>
        <taxon>Rhabditomorpha</taxon>
        <taxon>Rhabditoidea</taxon>
        <taxon>Rhabditidae</taxon>
        <taxon>Peloderinae</taxon>
        <taxon>Caenorhabditis</taxon>
    </lineage>
</organism>
<keyword evidence="1" id="KW-0732">Signal</keyword>
<feature type="signal peptide" evidence="1">
    <location>
        <begin position="1"/>
        <end position="17"/>
    </location>
</feature>
<reference evidence="3" key="1">
    <citation type="submission" date="2011-07" db="EMBL/GenBank/DDBJ databases">
        <authorList>
            <consortium name="Caenorhabditis brenneri Sequencing and Analysis Consortium"/>
            <person name="Wilson R.K."/>
        </authorList>
    </citation>
    <scope>NUCLEOTIDE SEQUENCE [LARGE SCALE GENOMIC DNA]</scope>
    <source>
        <strain evidence="3">PB2801</strain>
    </source>
</reference>
<dbReference type="PANTHER" id="PTHR33272">
    <property type="entry name" value="PROTEIN CBG22877-RELATED"/>
    <property type="match status" value="1"/>
</dbReference>
<dbReference type="Pfam" id="PF14747">
    <property type="entry name" value="DUF4473"/>
    <property type="match status" value="1"/>
</dbReference>
<feature type="chain" id="PRO_5003405680" evidence="1">
    <location>
        <begin position="18"/>
        <end position="116"/>
    </location>
</feature>
<keyword evidence="3" id="KW-1185">Reference proteome</keyword>
<evidence type="ECO:0000313" key="2">
    <source>
        <dbReference type="EMBL" id="EGT59007.1"/>
    </source>
</evidence>
<gene>
    <name evidence="2" type="ORF">CAEBREN_01587</name>
</gene>
<dbReference type="InParanoid" id="G0NF63"/>
<dbReference type="OrthoDB" id="5799350at2759"/>
<dbReference type="EMBL" id="GL379874">
    <property type="protein sequence ID" value="EGT59007.1"/>
    <property type="molecule type" value="Genomic_DNA"/>
</dbReference>
<dbReference type="AlphaFoldDB" id="G0NF63"/>
<accession>G0NF63</accession>
<name>G0NF63_CAEBE</name>
<dbReference type="PANTHER" id="PTHR33272:SF10">
    <property type="entry name" value="INHIBITOR_I29 DOMAIN-CONTAINING PROTEIN"/>
    <property type="match status" value="1"/>
</dbReference>
<evidence type="ECO:0000256" key="1">
    <source>
        <dbReference type="SAM" id="SignalP"/>
    </source>
</evidence>
<dbReference type="eggNOG" id="ENOG502TI8I">
    <property type="taxonomic scope" value="Eukaryota"/>
</dbReference>
<sequence length="116" mass="12460">MFKSFIAFSALVLAIYCAPPGWPTAEEAKAELQSSGLSAQAADGILKLASDFASNKPAEGTEIDREAARAAFHQFISEVDAYIKTQSPEDQTAYNAFIAKKKADFEARIAARKAGQ</sequence>
<dbReference type="Proteomes" id="UP000008068">
    <property type="component" value="Unassembled WGS sequence"/>
</dbReference>